<feature type="region of interest" description="Disordered" evidence="3">
    <location>
        <begin position="435"/>
        <end position="494"/>
    </location>
</feature>
<accession>A0ABQ7L9H0</accession>
<feature type="compositionally biased region" description="Polar residues" evidence="3">
    <location>
        <begin position="435"/>
        <end position="461"/>
    </location>
</feature>
<reference evidence="5 6" key="1">
    <citation type="submission" date="2021-03" db="EMBL/GenBank/DDBJ databases">
        <authorList>
            <person name="King G.J."/>
            <person name="Bancroft I."/>
            <person name="Baten A."/>
            <person name="Bloomfield J."/>
            <person name="Borpatragohain P."/>
            <person name="He Z."/>
            <person name="Irish N."/>
            <person name="Irwin J."/>
            <person name="Liu K."/>
            <person name="Mauleon R.P."/>
            <person name="Moore J."/>
            <person name="Morris R."/>
            <person name="Ostergaard L."/>
            <person name="Wang B."/>
            <person name="Wells R."/>
        </authorList>
    </citation>
    <scope>NUCLEOTIDE SEQUENCE [LARGE SCALE GENOMIC DNA]</scope>
    <source>
        <strain evidence="5">R-o-18</strain>
        <tissue evidence="5">Leaf</tissue>
    </source>
</reference>
<dbReference type="Gene3D" id="1.10.10.10">
    <property type="entry name" value="Winged helix-like DNA-binding domain superfamily/Winged helix DNA-binding domain"/>
    <property type="match status" value="1"/>
</dbReference>
<feature type="region of interest" description="Disordered" evidence="3">
    <location>
        <begin position="408"/>
        <end position="427"/>
    </location>
</feature>
<organism evidence="5 6">
    <name type="scientific">Brassica rapa subsp. trilocularis</name>
    <dbReference type="NCBI Taxonomy" id="1813537"/>
    <lineage>
        <taxon>Eukaryota</taxon>
        <taxon>Viridiplantae</taxon>
        <taxon>Streptophyta</taxon>
        <taxon>Embryophyta</taxon>
        <taxon>Tracheophyta</taxon>
        <taxon>Spermatophyta</taxon>
        <taxon>Magnoliopsida</taxon>
        <taxon>eudicotyledons</taxon>
        <taxon>Gunneridae</taxon>
        <taxon>Pentapetalae</taxon>
        <taxon>rosids</taxon>
        <taxon>malvids</taxon>
        <taxon>Brassicales</taxon>
        <taxon>Brassicaceae</taxon>
        <taxon>Brassiceae</taxon>
        <taxon>Brassica</taxon>
    </lineage>
</organism>
<proteinExistence type="predicted"/>
<evidence type="ECO:0000256" key="3">
    <source>
        <dbReference type="SAM" id="MobiDB-lite"/>
    </source>
</evidence>
<dbReference type="InterPro" id="IPR045180">
    <property type="entry name" value="La_dom_prot"/>
</dbReference>
<dbReference type="PROSITE" id="PS50961">
    <property type="entry name" value="HTH_LA"/>
    <property type="match status" value="1"/>
</dbReference>
<dbReference type="EMBL" id="JADBGQ010000008">
    <property type="protein sequence ID" value="KAG5382451.1"/>
    <property type="molecule type" value="Genomic_DNA"/>
</dbReference>
<gene>
    <name evidence="5" type="primary">A09g501760.1_BraROA</name>
    <name evidence="5" type="ORF">IGI04_033921</name>
</gene>
<comment type="caution">
    <text evidence="5">The sequence shown here is derived from an EMBL/GenBank/DDBJ whole genome shotgun (WGS) entry which is preliminary data.</text>
</comment>
<dbReference type="InterPro" id="IPR006630">
    <property type="entry name" value="La_HTH"/>
</dbReference>
<dbReference type="CDD" id="cd07323">
    <property type="entry name" value="LAM"/>
    <property type="match status" value="1"/>
</dbReference>
<keyword evidence="1 2" id="KW-0694">RNA-binding</keyword>
<dbReference type="Proteomes" id="UP000823674">
    <property type="component" value="Chromosome A09"/>
</dbReference>
<evidence type="ECO:0000256" key="2">
    <source>
        <dbReference type="PROSITE-ProRule" id="PRU00332"/>
    </source>
</evidence>
<evidence type="ECO:0000256" key="1">
    <source>
        <dbReference type="ARBA" id="ARBA00022884"/>
    </source>
</evidence>
<dbReference type="PANTHER" id="PTHR22792:SF139">
    <property type="entry name" value="HTH LA-TYPE RNA-BINDING DOMAIN-CONTAINING PROTEIN"/>
    <property type="match status" value="1"/>
</dbReference>
<keyword evidence="6" id="KW-1185">Reference proteome</keyword>
<evidence type="ECO:0000313" key="5">
    <source>
        <dbReference type="EMBL" id="KAG5382451.1"/>
    </source>
</evidence>
<dbReference type="InterPro" id="IPR036390">
    <property type="entry name" value="WH_DNA-bd_sf"/>
</dbReference>
<dbReference type="PANTHER" id="PTHR22792">
    <property type="entry name" value="LUPUS LA PROTEIN-RELATED"/>
    <property type="match status" value="1"/>
</dbReference>
<dbReference type="InterPro" id="IPR036388">
    <property type="entry name" value="WH-like_DNA-bd_sf"/>
</dbReference>
<evidence type="ECO:0000313" key="6">
    <source>
        <dbReference type="Proteomes" id="UP000823674"/>
    </source>
</evidence>
<sequence>MSLASETTALFVQIPSVYSASPTNITEKEKSDNSEMFQVMVASSSWPLLSEAAKAASCSSSDSLKSLCCDGSSSSVSSFSKRRSILAELEPMEQTLTDAISNINQGPVAQASGCPLPYTSPSSYNQRNMFASQSHEHVNLPRNFNGLGGFVRPSPPLLVPPVYAQHMPPQPFYYPLDFTGFPPQMMYHPHRMPFMEPPPVLFPRQNPNRRMPSMEPPPVLLKALTSNIQLILDSLQGSDMVEVQGYEIRNGRVWRKYIMPHDWRVTFYPSQEYVMANNRQHMQLEQKPESRRLDLLKPRQLTVSIPSVSSIKIMEKEKSDYSEKFEGNADKPARNKQIMEALSWSSLTETAKAALCSNKSSTDSLKSIGCDGSSSSVSFFSQRSSILAETERMHQEFFTHGMVVQPSGESSYGNPLPYTSPRGHKQGNEFASWAHVSTQNQHQQNSDENQHVTQQSQGGRQNQEHVKQKWNPQGKFNGQGGFPPPPRGGTPAFVRASPTSIYAQHIPVQHYFYPIAFTDLPPPMMYHPHRMPFIDPLAVLFPSQNPDRMPFIEPPPVLILNQDKKAPLKTKILNQVQYYLSEDNLPNDVYLRKRMNDEGFVHIEFISSFNKLKALTSNAQLILDSLRDSDIIEVQGYEIRNRHVWRKYVMPQDWRVTFYPNPEYAMANNHQNMQLEQN</sequence>
<name>A0ABQ7L9H0_BRACM</name>
<dbReference type="SUPFAM" id="SSF46785">
    <property type="entry name" value="Winged helix' DNA-binding domain"/>
    <property type="match status" value="1"/>
</dbReference>
<evidence type="ECO:0000259" key="4">
    <source>
        <dbReference type="PROSITE" id="PS50961"/>
    </source>
</evidence>
<protein>
    <recommendedName>
        <fullName evidence="4">HTH La-type RNA-binding domain-containing protein</fullName>
    </recommendedName>
</protein>
<dbReference type="Pfam" id="PF05383">
    <property type="entry name" value="La"/>
    <property type="match status" value="1"/>
</dbReference>
<dbReference type="SMART" id="SM00715">
    <property type="entry name" value="LA"/>
    <property type="match status" value="1"/>
</dbReference>
<feature type="domain" description="HTH La-type RNA-binding" evidence="4">
    <location>
        <begin position="562"/>
        <end position="651"/>
    </location>
</feature>